<reference evidence="4 5" key="2">
    <citation type="submission" date="2017-05" db="EMBL/GenBank/DDBJ databases">
        <title>Genome of Chryseobacterium haifense.</title>
        <authorList>
            <person name="Newman J.D."/>
        </authorList>
    </citation>
    <scope>NUCLEOTIDE SEQUENCE [LARGE SCALE GENOMIC DNA]</scope>
    <source>
        <strain evidence="4 5">DSM 19056</strain>
    </source>
</reference>
<dbReference type="InterPro" id="IPR043129">
    <property type="entry name" value="ATPase_NBD"/>
</dbReference>
<evidence type="ECO:0000256" key="3">
    <source>
        <dbReference type="RuleBase" id="RU004046"/>
    </source>
</evidence>
<evidence type="ECO:0000313" key="4">
    <source>
        <dbReference type="EMBL" id="OWK97322.1"/>
    </source>
</evidence>
<keyword evidence="5" id="KW-1185">Reference proteome</keyword>
<evidence type="ECO:0000256" key="2">
    <source>
        <dbReference type="ARBA" id="ARBA00022777"/>
    </source>
</evidence>
<protein>
    <submittedName>
        <fullName evidence="4">Glucokinase</fullName>
    </submittedName>
</protein>
<comment type="caution">
    <text evidence="4">The sequence shown here is derived from an EMBL/GenBank/DDBJ whole genome shotgun (WGS) entry which is preliminary data.</text>
</comment>
<dbReference type="InterPro" id="IPR003836">
    <property type="entry name" value="Glucokinase"/>
</dbReference>
<reference evidence="4 5" key="1">
    <citation type="submission" date="2014-01" db="EMBL/GenBank/DDBJ databases">
        <authorList>
            <consortium name="Genome Consortium for Active Teaching"/>
            <person name="Sontag T.C."/>
            <person name="Newman J.D."/>
        </authorList>
    </citation>
    <scope>NUCLEOTIDE SEQUENCE [LARGE SCALE GENOMIC DNA]</scope>
    <source>
        <strain evidence="4 5">DSM 19056</strain>
    </source>
</reference>
<dbReference type="EMBL" id="JASZ02000031">
    <property type="protein sequence ID" value="OWK97322.1"/>
    <property type="molecule type" value="Genomic_DNA"/>
</dbReference>
<dbReference type="Gene3D" id="3.30.420.40">
    <property type="match status" value="1"/>
</dbReference>
<evidence type="ECO:0000313" key="5">
    <source>
        <dbReference type="Proteomes" id="UP000197587"/>
    </source>
</evidence>
<dbReference type="PANTHER" id="PTHR47363">
    <property type="entry name" value="GLUCOKINASE"/>
    <property type="match status" value="1"/>
</dbReference>
<dbReference type="RefSeq" id="WP_031502243.1">
    <property type="nucleotide sequence ID" value="NZ_JASZ02000031.1"/>
</dbReference>
<accession>A0A246B7H7</accession>
<organism evidence="4 5">
    <name type="scientific">Kaistella haifensis DSM 19056</name>
    <dbReference type="NCBI Taxonomy" id="1450526"/>
    <lineage>
        <taxon>Bacteria</taxon>
        <taxon>Pseudomonadati</taxon>
        <taxon>Bacteroidota</taxon>
        <taxon>Flavobacteriia</taxon>
        <taxon>Flavobacteriales</taxon>
        <taxon>Weeksellaceae</taxon>
        <taxon>Chryseobacterium group</taxon>
        <taxon>Kaistella</taxon>
    </lineage>
</organism>
<evidence type="ECO:0000256" key="1">
    <source>
        <dbReference type="ARBA" id="ARBA00022679"/>
    </source>
</evidence>
<proteinExistence type="inferred from homology"/>
<dbReference type="Proteomes" id="UP000197587">
    <property type="component" value="Unassembled WGS sequence"/>
</dbReference>
<keyword evidence="1" id="KW-0808">Transferase</keyword>
<name>A0A246B7H7_9FLAO</name>
<dbReference type="GO" id="GO:0006096">
    <property type="term" value="P:glycolytic process"/>
    <property type="evidence" value="ECO:0007669"/>
    <property type="project" value="InterPro"/>
</dbReference>
<dbReference type="Gene3D" id="3.40.367.20">
    <property type="match status" value="1"/>
</dbReference>
<dbReference type="CDD" id="cd24008">
    <property type="entry name" value="ASKHA_NBD_GLK"/>
    <property type="match status" value="1"/>
</dbReference>
<dbReference type="GO" id="GO:0005536">
    <property type="term" value="F:D-glucose binding"/>
    <property type="evidence" value="ECO:0007669"/>
    <property type="project" value="InterPro"/>
</dbReference>
<comment type="similarity">
    <text evidence="3">Belongs to the bacterial glucokinase family.</text>
</comment>
<gene>
    <name evidence="4" type="ORF">AP75_11805</name>
</gene>
<dbReference type="GO" id="GO:0005524">
    <property type="term" value="F:ATP binding"/>
    <property type="evidence" value="ECO:0007669"/>
    <property type="project" value="InterPro"/>
</dbReference>
<dbReference type="AlphaFoldDB" id="A0A246B7H7"/>
<sequence length="347" mass="38832">METKNKFKLFLPKITEDSNSKITVLSADVRSNVTYIALYETVDKKVVQKHESSYPTEDFASFSEIANRFISDFSLSGISKIAVAVPGPVIGGKSAPVRLPWTLDSEEIKAKTQVEKVYLINDMEASSYGLGNVDESNFLTIHQSENFIPGNIAVLAPGAGLGEAGLFWDGDTLRPFATEGGHCEFSPRTNEEVEFYQFLQKIYGIVTWESVLSTSGLFNIYRFLRDVKQQKQPEWLTKEIEADNFTDALINGALENKDRICKMTVDAYIMYLAREANSLVLKLKATGGLFLSGEIPVKLQQYLKNDKFYKSFIVSDKMEVVLKDIPIYLVKDEKTIINGAALYAAFS</sequence>
<dbReference type="SUPFAM" id="SSF53067">
    <property type="entry name" value="Actin-like ATPase domain"/>
    <property type="match status" value="1"/>
</dbReference>
<dbReference type="Pfam" id="PF02685">
    <property type="entry name" value="Glucokinase"/>
    <property type="match status" value="1"/>
</dbReference>
<dbReference type="PANTHER" id="PTHR47363:SF1">
    <property type="entry name" value="GLUCOKINASE"/>
    <property type="match status" value="1"/>
</dbReference>
<keyword evidence="2 4" id="KW-0418">Kinase</keyword>
<dbReference type="GO" id="GO:0004340">
    <property type="term" value="F:glucokinase activity"/>
    <property type="evidence" value="ECO:0007669"/>
    <property type="project" value="InterPro"/>
</dbReference>